<accession>A0A1I7GHB1</accession>
<dbReference type="Proteomes" id="UP000183508">
    <property type="component" value="Unassembled WGS sequence"/>
</dbReference>
<name>A0A1I7GHB1_9BACL</name>
<dbReference type="STRING" id="392015.SAMN05421543_102204"/>
<proteinExistence type="predicted"/>
<dbReference type="AlphaFoldDB" id="A0A1I7GHB1"/>
<protein>
    <submittedName>
        <fullName evidence="1">Uncharacterized protein</fullName>
    </submittedName>
</protein>
<evidence type="ECO:0000313" key="2">
    <source>
        <dbReference type="Proteomes" id="UP000183508"/>
    </source>
</evidence>
<sequence>MRLIDALRHPRPMRFPQPPRRPRPDHVFLPLFLTLLCIWFVVV</sequence>
<reference evidence="2" key="1">
    <citation type="submission" date="2016-10" db="EMBL/GenBank/DDBJ databases">
        <authorList>
            <person name="Varghese N."/>
        </authorList>
    </citation>
    <scope>NUCLEOTIDE SEQUENCE [LARGE SCALE GENOMIC DNA]</scope>
    <source>
        <strain evidence="2">DSM 17980</strain>
    </source>
</reference>
<dbReference type="EMBL" id="FPBV01000002">
    <property type="protein sequence ID" value="SFU47805.1"/>
    <property type="molecule type" value="Genomic_DNA"/>
</dbReference>
<organism evidence="1 2">
    <name type="scientific">Alicyclobacillus macrosporangiidus</name>
    <dbReference type="NCBI Taxonomy" id="392015"/>
    <lineage>
        <taxon>Bacteria</taxon>
        <taxon>Bacillati</taxon>
        <taxon>Bacillota</taxon>
        <taxon>Bacilli</taxon>
        <taxon>Bacillales</taxon>
        <taxon>Alicyclobacillaceae</taxon>
        <taxon>Alicyclobacillus</taxon>
    </lineage>
</organism>
<evidence type="ECO:0000313" key="1">
    <source>
        <dbReference type="EMBL" id="SFU47805.1"/>
    </source>
</evidence>
<keyword evidence="2" id="KW-1185">Reference proteome</keyword>
<gene>
    <name evidence="1" type="ORF">SAMN05421543_102204</name>
</gene>